<dbReference type="InterPro" id="IPR050490">
    <property type="entry name" value="Bact_solute-bd_prot1"/>
</dbReference>
<dbReference type="CDD" id="cd13585">
    <property type="entry name" value="PBP2_TMBP_like"/>
    <property type="match status" value="1"/>
</dbReference>
<dbReference type="PANTHER" id="PTHR43649">
    <property type="entry name" value="ARABINOSE-BINDING PROTEIN-RELATED"/>
    <property type="match status" value="1"/>
</dbReference>
<name>A0A7X2PBG9_9SPIO</name>
<accession>A0A7X2PBG9</accession>
<dbReference type="EMBL" id="VUNN01000004">
    <property type="protein sequence ID" value="MSU05850.1"/>
    <property type="molecule type" value="Genomic_DNA"/>
</dbReference>
<evidence type="ECO:0000313" key="5">
    <source>
        <dbReference type="Proteomes" id="UP000460549"/>
    </source>
</evidence>
<comment type="similarity">
    <text evidence="2">Belongs to the bacterial solute-binding protein 1 family.</text>
</comment>
<evidence type="ECO:0000256" key="3">
    <source>
        <dbReference type="SAM" id="SignalP"/>
    </source>
</evidence>
<evidence type="ECO:0000256" key="2">
    <source>
        <dbReference type="ARBA" id="ARBA00008520"/>
    </source>
</evidence>
<dbReference type="Gene3D" id="3.40.190.10">
    <property type="entry name" value="Periplasmic binding protein-like II"/>
    <property type="match status" value="1"/>
</dbReference>
<reference evidence="4 5" key="1">
    <citation type="submission" date="2019-08" db="EMBL/GenBank/DDBJ databases">
        <title>In-depth cultivation of the pig gut microbiome towards novel bacterial diversity and tailored functional studies.</title>
        <authorList>
            <person name="Wylensek D."/>
            <person name="Hitch T.C.A."/>
            <person name="Clavel T."/>
        </authorList>
    </citation>
    <scope>NUCLEOTIDE SEQUENCE [LARGE SCALE GENOMIC DNA]</scope>
    <source>
        <strain evidence="4 5">NM-380-WT-3C1</strain>
    </source>
</reference>
<dbReference type="InterPro" id="IPR006059">
    <property type="entry name" value="SBP"/>
</dbReference>
<feature type="signal peptide" evidence="3">
    <location>
        <begin position="1"/>
        <end position="20"/>
    </location>
</feature>
<organism evidence="4 5">
    <name type="scientific">Bullifex porci</name>
    <dbReference type="NCBI Taxonomy" id="2606638"/>
    <lineage>
        <taxon>Bacteria</taxon>
        <taxon>Pseudomonadati</taxon>
        <taxon>Spirochaetota</taxon>
        <taxon>Spirochaetia</taxon>
        <taxon>Spirochaetales</taxon>
        <taxon>Spirochaetaceae</taxon>
        <taxon>Bullifex</taxon>
    </lineage>
</organism>
<comment type="subcellular location">
    <subcellularLocation>
        <location evidence="1">Periplasm</location>
    </subcellularLocation>
</comment>
<sequence>MKKFLVAVLIVITALGSVFAQGASETKGNVEIEFLQWWDPELPEGFLRSLLDEFEAQNPGIKVKLVSVPSASYYEQIVSGAATGTLSDVVGVDGKWIYDVSKMGALGSIQKYLDASSVKSELTNIYSVDNDAKSVPVVSFVYPLFVNMDLLNAAGYTEPPKTRSEFAEMAKACTDASKSQYGWVLPMPIQSSTGVRIETMTLYWGSGYKMIENGQPNLTNPNFIKTLEFEKDLLDAGAISPGALSKKEQDKVEEFANNRAAFMFNSLACINTLTNRAPNLNYVITDVPAEDGYEGTRGIRNADWAIGISANTKHPEEAFKLIEFLVTKANNQKLSSTANGFPGNKNATPDWVNNSNPRYAEAFEIFQRSALTNEFNAIPNSDNIGERIATQVQKIFTGELTPQQAAAEAQKSVMEVWQ</sequence>
<feature type="chain" id="PRO_5030563074" evidence="3">
    <location>
        <begin position="21"/>
        <end position="418"/>
    </location>
</feature>
<comment type="caution">
    <text evidence="4">The sequence shown here is derived from an EMBL/GenBank/DDBJ whole genome shotgun (WGS) entry which is preliminary data.</text>
</comment>
<protein>
    <submittedName>
        <fullName evidence="4">Sugar ABC transporter substrate-binding protein</fullName>
    </submittedName>
</protein>
<proteinExistence type="inferred from homology"/>
<dbReference type="Proteomes" id="UP000460549">
    <property type="component" value="Unassembled WGS sequence"/>
</dbReference>
<dbReference type="GO" id="GO:0042597">
    <property type="term" value="C:periplasmic space"/>
    <property type="evidence" value="ECO:0007669"/>
    <property type="project" value="UniProtKB-SubCell"/>
</dbReference>
<evidence type="ECO:0000256" key="1">
    <source>
        <dbReference type="ARBA" id="ARBA00004418"/>
    </source>
</evidence>
<dbReference type="PANTHER" id="PTHR43649:SF12">
    <property type="entry name" value="DIACETYLCHITOBIOSE BINDING PROTEIN DASA"/>
    <property type="match status" value="1"/>
</dbReference>
<dbReference type="AlphaFoldDB" id="A0A7X2PBG9"/>
<dbReference type="Pfam" id="PF01547">
    <property type="entry name" value="SBP_bac_1"/>
    <property type="match status" value="1"/>
</dbReference>
<dbReference type="RefSeq" id="WP_154424752.1">
    <property type="nucleotide sequence ID" value="NZ_VUNN01000004.1"/>
</dbReference>
<keyword evidence="5" id="KW-1185">Reference proteome</keyword>
<keyword evidence="3" id="KW-0732">Signal</keyword>
<gene>
    <name evidence="4" type="ORF">FYJ80_03525</name>
</gene>
<dbReference type="SUPFAM" id="SSF53850">
    <property type="entry name" value="Periplasmic binding protein-like II"/>
    <property type="match status" value="1"/>
</dbReference>
<evidence type="ECO:0000313" key="4">
    <source>
        <dbReference type="EMBL" id="MSU05850.1"/>
    </source>
</evidence>